<sequence length="128" mass="14980">HNRYLSATMRIPENPSQFLGYKQSLKSVADYLKEIKINKNINHEIAHAYVSYTIIQIIRLGLQHTNKTDQVVRKLIYDCVNDTILQKNLSHYSPSRGDSKIIPLLLKLKLPWLLLYVCKIKGKLRYRT</sequence>
<name>A0A381VVY0_9ZZZZ</name>
<dbReference type="EMBL" id="UINC01009896">
    <property type="protein sequence ID" value="SVA44241.1"/>
    <property type="molecule type" value="Genomic_DNA"/>
</dbReference>
<reference evidence="1" key="1">
    <citation type="submission" date="2018-05" db="EMBL/GenBank/DDBJ databases">
        <authorList>
            <person name="Lanie J.A."/>
            <person name="Ng W.-L."/>
            <person name="Kazmierczak K.M."/>
            <person name="Andrzejewski T.M."/>
            <person name="Davidsen T.M."/>
            <person name="Wayne K.J."/>
            <person name="Tettelin H."/>
            <person name="Glass J.I."/>
            <person name="Rusch D."/>
            <person name="Podicherti R."/>
            <person name="Tsui H.-C.T."/>
            <person name="Winkler M.E."/>
        </authorList>
    </citation>
    <scope>NUCLEOTIDE SEQUENCE</scope>
</reference>
<protein>
    <submittedName>
        <fullName evidence="1">Uncharacterized protein</fullName>
    </submittedName>
</protein>
<organism evidence="1">
    <name type="scientific">marine metagenome</name>
    <dbReference type="NCBI Taxonomy" id="408172"/>
    <lineage>
        <taxon>unclassified sequences</taxon>
        <taxon>metagenomes</taxon>
        <taxon>ecological metagenomes</taxon>
    </lineage>
</organism>
<accession>A0A381VVY0</accession>
<evidence type="ECO:0000313" key="1">
    <source>
        <dbReference type="EMBL" id="SVA44241.1"/>
    </source>
</evidence>
<gene>
    <name evidence="1" type="ORF">METZ01_LOCUS97095</name>
</gene>
<feature type="non-terminal residue" evidence="1">
    <location>
        <position position="1"/>
    </location>
</feature>
<proteinExistence type="predicted"/>
<dbReference type="AlphaFoldDB" id="A0A381VVY0"/>